<dbReference type="EMBL" id="BAOS01000005">
    <property type="protein sequence ID" value="GAX60064.1"/>
    <property type="molecule type" value="Genomic_DNA"/>
</dbReference>
<gene>
    <name evidence="2" type="ORF">SCALIN_C05_0149</name>
</gene>
<organism evidence="2 3">
    <name type="scientific">Candidatus Scalindua japonica</name>
    <dbReference type="NCBI Taxonomy" id="1284222"/>
    <lineage>
        <taxon>Bacteria</taxon>
        <taxon>Pseudomonadati</taxon>
        <taxon>Planctomycetota</taxon>
        <taxon>Candidatus Brocadiia</taxon>
        <taxon>Candidatus Brocadiales</taxon>
        <taxon>Candidatus Scalinduaceae</taxon>
        <taxon>Candidatus Scalindua</taxon>
    </lineage>
</organism>
<protein>
    <submittedName>
        <fullName evidence="2">Anti-sigma-28 factor</fullName>
    </submittedName>
</protein>
<dbReference type="Pfam" id="PF04316">
    <property type="entry name" value="FlgM"/>
    <property type="match status" value="1"/>
</dbReference>
<dbReference type="AlphaFoldDB" id="A0A286TW44"/>
<keyword evidence="3" id="KW-1185">Reference proteome</keyword>
<dbReference type="SUPFAM" id="SSF101498">
    <property type="entry name" value="Anti-sigma factor FlgM"/>
    <property type="match status" value="1"/>
</dbReference>
<evidence type="ECO:0000313" key="3">
    <source>
        <dbReference type="Proteomes" id="UP000218542"/>
    </source>
</evidence>
<sequence>MSVDKAAGINHGLIGKILTNQNLAKTEESKKTSSSVFNEGKALNGGDMVEISSEAKELHKMLSGLKSEIKHMPDTREDKIKMAKARIAEGVYDSNDVIKDVAKSIKDSGLV</sequence>
<dbReference type="InterPro" id="IPR035890">
    <property type="entry name" value="Anti-sigma-28_factor_FlgM_sf"/>
</dbReference>
<proteinExistence type="predicted"/>
<evidence type="ECO:0000313" key="2">
    <source>
        <dbReference type="EMBL" id="GAX60064.1"/>
    </source>
</evidence>
<dbReference type="RefSeq" id="WP_096893294.1">
    <property type="nucleotide sequence ID" value="NZ_BAOS01000005.1"/>
</dbReference>
<dbReference type="Proteomes" id="UP000218542">
    <property type="component" value="Unassembled WGS sequence"/>
</dbReference>
<dbReference type="InterPro" id="IPR031316">
    <property type="entry name" value="FlgM_C"/>
</dbReference>
<name>A0A286TW44_9BACT</name>
<feature type="domain" description="Anti-sigma-28 factor FlgM C-terminal" evidence="1">
    <location>
        <begin position="47"/>
        <end position="104"/>
    </location>
</feature>
<accession>A0A286TW44</accession>
<dbReference type="OrthoDB" id="9849091at2"/>
<evidence type="ECO:0000259" key="1">
    <source>
        <dbReference type="Pfam" id="PF04316"/>
    </source>
</evidence>
<reference evidence="3" key="1">
    <citation type="journal article" date="2017" name="Environ. Microbiol. Rep.">
        <title>Genetic Diversity of Marine Anaerobic Ammonium-Oxidizing Bacteria as Revealed by Genomic and Proteomic Analyses of 'Candidatus Scalindua japonica'.</title>
        <authorList>
            <person name="Oshiki M."/>
            <person name="Mizuto K."/>
            <person name="Kimura Z."/>
            <person name="Kindaichi T."/>
            <person name="Satoh H."/>
            <person name="Okabe S."/>
        </authorList>
    </citation>
    <scope>NUCLEOTIDE SEQUENCE [LARGE SCALE GENOMIC DNA]</scope>
    <source>
        <strain evidence="3">husup-a2</strain>
    </source>
</reference>
<comment type="caution">
    <text evidence="2">The sequence shown here is derived from an EMBL/GenBank/DDBJ whole genome shotgun (WGS) entry which is preliminary data.</text>
</comment>